<reference evidence="9 10" key="1">
    <citation type="submission" date="2024-05" db="EMBL/GenBank/DDBJ databases">
        <title>Roseateles sp. DJS-2-20 16S ribosomal RNA gene Genome sequencing and assembly.</title>
        <authorList>
            <person name="Woo H."/>
        </authorList>
    </citation>
    <scope>NUCLEOTIDE SEQUENCE [LARGE SCALE GENOMIC DNA]</scope>
    <source>
        <strain evidence="9 10">DJS-2-20</strain>
    </source>
</reference>
<keyword evidence="6" id="KW-0804">Transcription</keyword>
<accession>A0ABV0G354</accession>
<sequence>MPHKSDTGGLTIGVLSPYLSGYYFGALLTELHRNAFASNVQLLSVRAGRRQPISLPLSIDLVDGWIVVLECVSAELLDSLVASGKPVVSIGHNFQRPDVMSVESDNRQAIGAAVDYLVADGHRSIACVGKFDEHDIQQRLIGFRSALARHGLPSYPALELHTDGYGYAAGRHGVGKLLAGTERFTAVLACTDLIAAGVVDALQASGLRVPEDVAVIGYDNMPLTRTLHPALASIDQNMPRLTQTALESVCEQARFGKRQGGLVLVENAFIPRASCSPSLSEASSCLEPPQQQISADEHANDLTIGYEVTKDLISADFAKVLERMWVLAPYLEWACIGAWDDFGESVDHLRIDDVIDLQTPDSRQLLDKSVPIAAFPPLDHLPQVPCKERFATVVPILFNSRWTVLAVTACHRTEAEIARYATLMHYIDLLSVALERSLLDEDNRRRENNIRELADELDRTNRSLEERVRSRTRSLEEKNEELSALNARLSQTQEQLVQSEKLASIGQLAAGVAHEINNPIGFIHSNFGSLKRYLDQVFAVVAAFEAAETTLTDEHVREKLRATREEMELDFLKTDIPELMDECQDGLARVRKIVQDLKDFSHVDQSSEWQWADIHRGIDSTLNIINSEIKYRADIVKEYGDIPEIECLPSELNQVIMNLVINASHAMEARRGTITLRTGREGDHVWIEVEDQGCGISKENLQRIFDPFFTTKPVGKGTGLGLSLSYGIVQRHGGNISVRSEMGQGSTFRIVLPIVRTEHTSSLTSTTGHRQPVPNT</sequence>
<dbReference type="InterPro" id="IPR036890">
    <property type="entry name" value="HATPase_C_sf"/>
</dbReference>
<dbReference type="Pfam" id="PF02518">
    <property type="entry name" value="HATPase_c"/>
    <property type="match status" value="1"/>
</dbReference>
<dbReference type="InterPro" id="IPR028082">
    <property type="entry name" value="Peripla_BP_I"/>
</dbReference>
<dbReference type="InterPro" id="IPR036097">
    <property type="entry name" value="HisK_dim/P_sf"/>
</dbReference>
<protein>
    <recommendedName>
        <fullName evidence="2">histidine kinase</fullName>
        <ecNumber evidence="2">2.7.13.3</ecNumber>
    </recommendedName>
</protein>
<dbReference type="PANTHER" id="PTHR43065:SF50">
    <property type="entry name" value="HISTIDINE KINASE"/>
    <property type="match status" value="1"/>
</dbReference>
<dbReference type="InterPro" id="IPR003661">
    <property type="entry name" value="HisK_dim/P_dom"/>
</dbReference>
<dbReference type="InterPro" id="IPR004358">
    <property type="entry name" value="Sig_transdc_His_kin-like_C"/>
</dbReference>
<dbReference type="Pfam" id="PF13377">
    <property type="entry name" value="Peripla_BP_3"/>
    <property type="match status" value="1"/>
</dbReference>
<evidence type="ECO:0000256" key="4">
    <source>
        <dbReference type="ARBA" id="ARBA00023015"/>
    </source>
</evidence>
<dbReference type="CDD" id="cd00082">
    <property type="entry name" value="HisKA"/>
    <property type="match status" value="1"/>
</dbReference>
<keyword evidence="4" id="KW-0805">Transcription regulation</keyword>
<dbReference type="SUPFAM" id="SSF53822">
    <property type="entry name" value="Periplasmic binding protein-like I"/>
    <property type="match status" value="1"/>
</dbReference>
<dbReference type="SUPFAM" id="SSF55874">
    <property type="entry name" value="ATPase domain of HSP90 chaperone/DNA topoisomerase II/histidine kinase"/>
    <property type="match status" value="1"/>
</dbReference>
<evidence type="ECO:0000256" key="1">
    <source>
        <dbReference type="ARBA" id="ARBA00000085"/>
    </source>
</evidence>
<dbReference type="RefSeq" id="WP_347704993.1">
    <property type="nucleotide sequence ID" value="NZ_JBDPZD010000003.1"/>
</dbReference>
<dbReference type="Gene3D" id="3.30.565.10">
    <property type="entry name" value="Histidine kinase-like ATPase, C-terminal domain"/>
    <property type="match status" value="1"/>
</dbReference>
<evidence type="ECO:0000259" key="8">
    <source>
        <dbReference type="PROSITE" id="PS50109"/>
    </source>
</evidence>
<dbReference type="SUPFAM" id="SSF47384">
    <property type="entry name" value="Homodimeric domain of signal transducing histidine kinase"/>
    <property type="match status" value="1"/>
</dbReference>
<dbReference type="EMBL" id="JBDPZD010000003">
    <property type="protein sequence ID" value="MEO3692167.1"/>
    <property type="molecule type" value="Genomic_DNA"/>
</dbReference>
<keyword evidence="3" id="KW-0597">Phosphoprotein</keyword>
<comment type="caution">
    <text evidence="9">The sequence shown here is derived from an EMBL/GenBank/DDBJ whole genome shotgun (WGS) entry which is preliminary data.</text>
</comment>
<keyword evidence="10" id="KW-1185">Reference proteome</keyword>
<dbReference type="Proteomes" id="UP001495147">
    <property type="component" value="Unassembled WGS sequence"/>
</dbReference>
<dbReference type="CDD" id="cd06267">
    <property type="entry name" value="PBP1_LacI_sugar_binding-like"/>
    <property type="match status" value="1"/>
</dbReference>
<dbReference type="SMART" id="SM00387">
    <property type="entry name" value="HATPase_c"/>
    <property type="match status" value="1"/>
</dbReference>
<dbReference type="InterPro" id="IPR046335">
    <property type="entry name" value="LacI/GalR-like_sensor"/>
</dbReference>
<keyword evidence="7" id="KW-0175">Coiled coil</keyword>
<feature type="domain" description="Histidine kinase" evidence="8">
    <location>
        <begin position="511"/>
        <end position="756"/>
    </location>
</feature>
<dbReference type="PANTHER" id="PTHR43065">
    <property type="entry name" value="SENSOR HISTIDINE KINASE"/>
    <property type="match status" value="1"/>
</dbReference>
<dbReference type="PRINTS" id="PR00344">
    <property type="entry name" value="BCTRLSENSOR"/>
</dbReference>
<organism evidence="9 10">
    <name type="scientific">Roseateles paludis</name>
    <dbReference type="NCBI Taxonomy" id="3145238"/>
    <lineage>
        <taxon>Bacteria</taxon>
        <taxon>Pseudomonadati</taxon>
        <taxon>Pseudomonadota</taxon>
        <taxon>Betaproteobacteria</taxon>
        <taxon>Burkholderiales</taxon>
        <taxon>Sphaerotilaceae</taxon>
        <taxon>Roseateles</taxon>
    </lineage>
</organism>
<comment type="catalytic activity">
    <reaction evidence="1">
        <text>ATP + protein L-histidine = ADP + protein N-phospho-L-histidine.</text>
        <dbReference type="EC" id="2.7.13.3"/>
    </reaction>
</comment>
<name>A0ABV0G354_9BURK</name>
<evidence type="ECO:0000256" key="3">
    <source>
        <dbReference type="ARBA" id="ARBA00022553"/>
    </source>
</evidence>
<dbReference type="InterPro" id="IPR003594">
    <property type="entry name" value="HATPase_dom"/>
</dbReference>
<evidence type="ECO:0000313" key="9">
    <source>
        <dbReference type="EMBL" id="MEO3692167.1"/>
    </source>
</evidence>
<dbReference type="CDD" id="cd16943">
    <property type="entry name" value="HATPase_AtoS-like"/>
    <property type="match status" value="1"/>
</dbReference>
<dbReference type="Gene3D" id="3.40.50.2300">
    <property type="match status" value="2"/>
</dbReference>
<gene>
    <name evidence="9" type="ORF">ABDJ85_11855</name>
</gene>
<dbReference type="Gene3D" id="1.10.287.130">
    <property type="match status" value="1"/>
</dbReference>
<dbReference type="PROSITE" id="PS50109">
    <property type="entry name" value="HIS_KIN"/>
    <property type="match status" value="1"/>
</dbReference>
<evidence type="ECO:0000256" key="6">
    <source>
        <dbReference type="ARBA" id="ARBA00023163"/>
    </source>
</evidence>
<proteinExistence type="predicted"/>
<dbReference type="InterPro" id="IPR005467">
    <property type="entry name" value="His_kinase_dom"/>
</dbReference>
<keyword evidence="5" id="KW-0238">DNA-binding</keyword>
<dbReference type="EC" id="2.7.13.3" evidence="2"/>
<evidence type="ECO:0000256" key="5">
    <source>
        <dbReference type="ARBA" id="ARBA00023125"/>
    </source>
</evidence>
<evidence type="ECO:0000256" key="2">
    <source>
        <dbReference type="ARBA" id="ARBA00012438"/>
    </source>
</evidence>
<evidence type="ECO:0000313" key="10">
    <source>
        <dbReference type="Proteomes" id="UP001495147"/>
    </source>
</evidence>
<feature type="coiled-coil region" evidence="7">
    <location>
        <begin position="436"/>
        <end position="502"/>
    </location>
</feature>
<evidence type="ECO:0000256" key="7">
    <source>
        <dbReference type="SAM" id="Coils"/>
    </source>
</evidence>